<keyword evidence="1" id="KW-1133">Transmembrane helix</keyword>
<evidence type="ECO:0000256" key="1">
    <source>
        <dbReference type="SAM" id="Phobius"/>
    </source>
</evidence>
<evidence type="ECO:0000313" key="3">
    <source>
        <dbReference type="Proteomes" id="UP000020681"/>
    </source>
</evidence>
<comment type="caution">
    <text evidence="2">The sequence shown here is derived from an EMBL/GenBank/DDBJ whole genome shotgun (WGS) entry which is preliminary data.</text>
</comment>
<protein>
    <submittedName>
        <fullName evidence="2">Uncharacterized protein</fullName>
    </submittedName>
</protein>
<reference evidence="2 3" key="1">
    <citation type="submission" date="2014-01" db="EMBL/GenBank/DDBJ databases">
        <authorList>
            <person name="Dobos K."/>
            <person name="Lenaerts A."/>
            <person name="Ordway D."/>
            <person name="DeGroote M.A."/>
            <person name="Parker T."/>
            <person name="Sizemore C."/>
            <person name="Tallon L.J."/>
            <person name="Sadzewicz L.K."/>
            <person name="Sengamalay N."/>
            <person name="Fraser C.M."/>
            <person name="Hine E."/>
            <person name="Shefchek K.A."/>
            <person name="Das S.P."/>
            <person name="Tettelin H."/>
        </authorList>
    </citation>
    <scope>NUCLEOTIDE SEQUENCE [LARGE SCALE GENOMIC DNA]</scope>
    <source>
        <strain evidence="2 3">Harvey</strain>
    </source>
</reference>
<gene>
    <name evidence="2" type="ORF">I551_0833</name>
</gene>
<dbReference type="SUPFAM" id="SSF140459">
    <property type="entry name" value="PE/PPE dimer-like"/>
    <property type="match status" value="1"/>
</dbReference>
<dbReference type="EMBL" id="JAOL01000072">
    <property type="protein sequence ID" value="EUA92735.1"/>
    <property type="molecule type" value="Genomic_DNA"/>
</dbReference>
<sequence length="282" mass="30570">MDYVRMWVQAAAVMGTYQMITQGELLAAPNIAPAPWILVLGGEAAAVVGLAASAAAATPPLAALIALIVAAIETPSIATVLAALVAIVAFPVQAVVFFFSTLLGQFFSWIPVISLSYAQIIIGYFVGFLAAAPVLTSGAEIAVPVSVPLGVGRHLYDVQMANADVAEVERVAERSREVLVSAHHAIAPSRCPIRYRRWLRWMCRRWRQVIRVPARGDLSAPPARGSWRSRAGLPRWLAPRLAMARQCRCCRPLGGRHWLPSRAEARRVRGRSRLGLARVASR</sequence>
<keyword evidence="1" id="KW-0472">Membrane</keyword>
<keyword evidence="3" id="KW-1185">Reference proteome</keyword>
<dbReference type="Proteomes" id="UP000020681">
    <property type="component" value="Unassembled WGS sequence"/>
</dbReference>
<proteinExistence type="predicted"/>
<accession>A0ABN0R6E5</accession>
<name>A0ABN0R6E5_MYCUL</name>
<organism evidence="2 3">
    <name type="scientific">Mycobacterium ulcerans str. Harvey</name>
    <dbReference type="NCBI Taxonomy" id="1299332"/>
    <lineage>
        <taxon>Bacteria</taxon>
        <taxon>Bacillati</taxon>
        <taxon>Actinomycetota</taxon>
        <taxon>Actinomycetes</taxon>
        <taxon>Mycobacteriales</taxon>
        <taxon>Mycobacteriaceae</taxon>
        <taxon>Mycobacterium</taxon>
        <taxon>Mycobacterium ulcerans group</taxon>
    </lineage>
</organism>
<evidence type="ECO:0000313" key="2">
    <source>
        <dbReference type="EMBL" id="EUA92735.1"/>
    </source>
</evidence>
<feature type="transmembrane region" description="Helical" evidence="1">
    <location>
        <begin position="77"/>
        <end position="100"/>
    </location>
</feature>
<feature type="transmembrane region" description="Helical" evidence="1">
    <location>
        <begin position="44"/>
        <end position="70"/>
    </location>
</feature>
<keyword evidence="1" id="KW-0812">Transmembrane</keyword>
<dbReference type="InterPro" id="IPR038332">
    <property type="entry name" value="PPE_sf"/>
</dbReference>
<feature type="transmembrane region" description="Helical" evidence="1">
    <location>
        <begin position="106"/>
        <end position="131"/>
    </location>
</feature>